<comment type="caution">
    <text evidence="1">The sequence shown here is derived from an EMBL/GenBank/DDBJ whole genome shotgun (WGS) entry which is preliminary data.</text>
</comment>
<gene>
    <name evidence="1" type="ORF">N4T56_18525</name>
</gene>
<reference evidence="1" key="1">
    <citation type="submission" date="2022-09" db="EMBL/GenBank/DDBJ databases">
        <title>Shewanella sp. KJ10-1 sp.nov, isolated from marine algae.</title>
        <authorList>
            <person name="Butt M."/>
            <person name="Lee J.K."/>
            <person name="Kim J.M."/>
            <person name="Choi D.G."/>
        </authorList>
    </citation>
    <scope>NUCLEOTIDE SEQUENCE</scope>
    <source>
        <strain evidence="1">KJ10-1</strain>
    </source>
</reference>
<organism evidence="1 2">
    <name type="scientific">Shewanella phaeophyticola</name>
    <dbReference type="NCBI Taxonomy" id="2978345"/>
    <lineage>
        <taxon>Bacteria</taxon>
        <taxon>Pseudomonadati</taxon>
        <taxon>Pseudomonadota</taxon>
        <taxon>Gammaproteobacteria</taxon>
        <taxon>Alteromonadales</taxon>
        <taxon>Shewanellaceae</taxon>
        <taxon>Shewanella</taxon>
    </lineage>
</organism>
<sequence>MPVGSPGMEYQDKFMPYQVLLLKNDGSSQVYAQVNSLEESVQ</sequence>
<dbReference type="RefSeq" id="WP_261734252.1">
    <property type="nucleotide sequence ID" value="NZ_JAODOQ010000001.1"/>
</dbReference>
<dbReference type="Proteomes" id="UP001431192">
    <property type="component" value="Unassembled WGS sequence"/>
</dbReference>
<evidence type="ECO:0000313" key="1">
    <source>
        <dbReference type="EMBL" id="MCT8988083.1"/>
    </source>
</evidence>
<accession>A0ABT2P5Z5</accession>
<name>A0ABT2P5Z5_9GAMM</name>
<proteinExistence type="predicted"/>
<protein>
    <submittedName>
        <fullName evidence="1">Uncharacterized protein</fullName>
    </submittedName>
</protein>
<keyword evidence="2" id="KW-1185">Reference proteome</keyword>
<dbReference type="EMBL" id="JAODOQ010000001">
    <property type="protein sequence ID" value="MCT8988083.1"/>
    <property type="molecule type" value="Genomic_DNA"/>
</dbReference>
<evidence type="ECO:0000313" key="2">
    <source>
        <dbReference type="Proteomes" id="UP001431192"/>
    </source>
</evidence>